<keyword evidence="3" id="KW-0067">ATP-binding</keyword>
<dbReference type="SUPFAM" id="SSF52402">
    <property type="entry name" value="Adenine nucleotide alpha hydrolases-like"/>
    <property type="match status" value="1"/>
</dbReference>
<dbReference type="GO" id="GO:0005524">
    <property type="term" value="F:ATP binding"/>
    <property type="evidence" value="ECO:0007669"/>
    <property type="project" value="UniProtKB-KW"/>
</dbReference>
<keyword evidence="6" id="KW-0436">Ligase</keyword>
<dbReference type="CDD" id="cd01991">
    <property type="entry name" value="Asn_synthase_B_C"/>
    <property type="match status" value="1"/>
</dbReference>
<protein>
    <submittedName>
        <fullName evidence="6">Asparagine synthetase (Glutamine-hydrolyzing) 1</fullName>
        <ecNumber evidence="6">6.3.5.4</ecNumber>
    </submittedName>
</protein>
<evidence type="ECO:0000256" key="4">
    <source>
        <dbReference type="ARBA" id="ARBA00022962"/>
    </source>
</evidence>
<keyword evidence="2" id="KW-0547">Nucleotide-binding</keyword>
<accession>A0A485M2I3</accession>
<dbReference type="InterPro" id="IPR051786">
    <property type="entry name" value="ASN_synthetase/amidase"/>
</dbReference>
<dbReference type="InterPro" id="IPR033738">
    <property type="entry name" value="AsnB_N"/>
</dbReference>
<name>A0A485M2I3_9ZZZZ</name>
<dbReference type="PANTHER" id="PTHR43284:SF1">
    <property type="entry name" value="ASPARAGINE SYNTHETASE"/>
    <property type="match status" value="1"/>
</dbReference>
<proteinExistence type="inferred from homology"/>
<sequence length="615" mass="71069">MRDCMTRGGPDHAGIFLEDQTALALGHRRLSIIDLSETGNQPMRTSDGRYILTYNGEVYNYQEIREDLAARGVLFRGTSDTEVVLQAFAAWGPHCVQKFIGMFAFAVWDSFEKSLYLFRDRVGVKPLYYYHHEDTFAFASELKALHIGLSGRLEVDIDALGEFFHYGYISSPRSIYRNTWKLEPGHWLKVSSGFRIEKHEYWSSATASKQSPMEGPEETLIDRLEESMVDAFTKRLIADVPVGVFLSGGVDSSLVTAILAKHSGTPIKTFTIGFREKNYDESRWAKQIALHLGTEHTEEFVTPEHAREILPLWPEIYDEPFGDISGIPTTIVSRMTRHHVKVSLSADGGDELFCGYHRYWVMYALQRFISPLPSWVPKTAGYLQSFLGSDRFARLAQVHPRLRLPAIKDRMRKFQAVLANWSGNASGAYSYAIGYWLPHEVRELTGSYHNLRPTLDQLGENLLDAMMLWDFKHYLPENILTKVDRATMFNGLEGRDPFLDHRIVEFARALPLEMKFRNGQTKYILRQLLKRYLPEELFSRPKQGFAVPIYSWLHDEFMDLVDEYLNYDSLRVQSYLNLHTVQQTVSEFRQKNGSIAVDRIWLLLVFMMWRQRYGM</sequence>
<dbReference type="InterPro" id="IPR017932">
    <property type="entry name" value="GATase_2_dom"/>
</dbReference>
<feature type="domain" description="Glutamine amidotransferase type-2" evidence="5">
    <location>
        <begin position="1"/>
        <end position="193"/>
    </location>
</feature>
<evidence type="ECO:0000256" key="2">
    <source>
        <dbReference type="ARBA" id="ARBA00022741"/>
    </source>
</evidence>
<evidence type="ECO:0000256" key="3">
    <source>
        <dbReference type="ARBA" id="ARBA00022840"/>
    </source>
</evidence>
<dbReference type="Gene3D" id="3.60.20.10">
    <property type="entry name" value="Glutamine Phosphoribosylpyrophosphate, subunit 1, domain 1"/>
    <property type="match status" value="1"/>
</dbReference>
<gene>
    <name evidence="6" type="primary">asnB</name>
    <name evidence="6" type="ORF">SCFA_590002</name>
</gene>
<dbReference type="SUPFAM" id="SSF56235">
    <property type="entry name" value="N-terminal nucleophile aminohydrolases (Ntn hydrolases)"/>
    <property type="match status" value="1"/>
</dbReference>
<dbReference type="InterPro" id="IPR029055">
    <property type="entry name" value="Ntn_hydrolases_N"/>
</dbReference>
<dbReference type="InterPro" id="IPR001962">
    <property type="entry name" value="Asn_synthase"/>
</dbReference>
<dbReference type="Gene3D" id="3.40.50.620">
    <property type="entry name" value="HUPs"/>
    <property type="match status" value="2"/>
</dbReference>
<dbReference type="EMBL" id="CAADRM010000124">
    <property type="protein sequence ID" value="VFU16893.1"/>
    <property type="molecule type" value="Genomic_DNA"/>
</dbReference>
<dbReference type="NCBIfam" id="TIGR01536">
    <property type="entry name" value="asn_synth_AEB"/>
    <property type="match status" value="1"/>
</dbReference>
<evidence type="ECO:0000313" key="6">
    <source>
        <dbReference type="EMBL" id="VFU16893.1"/>
    </source>
</evidence>
<organism evidence="6">
    <name type="scientific">anaerobic digester metagenome</name>
    <dbReference type="NCBI Taxonomy" id="1263854"/>
    <lineage>
        <taxon>unclassified sequences</taxon>
        <taxon>metagenomes</taxon>
        <taxon>ecological metagenomes</taxon>
    </lineage>
</organism>
<comment type="similarity">
    <text evidence="1">Belongs to the asparagine synthetase family.</text>
</comment>
<evidence type="ECO:0000256" key="1">
    <source>
        <dbReference type="ARBA" id="ARBA00005752"/>
    </source>
</evidence>
<evidence type="ECO:0000259" key="5">
    <source>
        <dbReference type="PROSITE" id="PS51278"/>
    </source>
</evidence>
<dbReference type="EC" id="6.3.5.4" evidence="6"/>
<dbReference type="Pfam" id="PF00733">
    <property type="entry name" value="Asn_synthase"/>
    <property type="match status" value="1"/>
</dbReference>
<dbReference type="GO" id="GO:0005829">
    <property type="term" value="C:cytosol"/>
    <property type="evidence" value="ECO:0007669"/>
    <property type="project" value="TreeGrafter"/>
</dbReference>
<dbReference type="PIRSF" id="PIRSF001589">
    <property type="entry name" value="Asn_synthetase_glu-h"/>
    <property type="match status" value="1"/>
</dbReference>
<dbReference type="GO" id="GO:0004066">
    <property type="term" value="F:asparagine synthase (glutamine-hydrolyzing) activity"/>
    <property type="evidence" value="ECO:0007669"/>
    <property type="project" value="UniProtKB-EC"/>
</dbReference>
<dbReference type="Pfam" id="PF13537">
    <property type="entry name" value="GATase_7"/>
    <property type="match status" value="1"/>
</dbReference>
<reference evidence="6" key="1">
    <citation type="submission" date="2019-03" db="EMBL/GenBank/DDBJ databases">
        <authorList>
            <person name="Hao L."/>
        </authorList>
    </citation>
    <scope>NUCLEOTIDE SEQUENCE</scope>
</reference>
<dbReference type="AlphaFoldDB" id="A0A485M2I3"/>
<keyword evidence="4" id="KW-0315">Glutamine amidotransferase</keyword>
<dbReference type="CDD" id="cd00712">
    <property type="entry name" value="AsnB"/>
    <property type="match status" value="1"/>
</dbReference>
<dbReference type="PROSITE" id="PS51278">
    <property type="entry name" value="GATASE_TYPE_2"/>
    <property type="match status" value="1"/>
</dbReference>
<dbReference type="GO" id="GO:0006529">
    <property type="term" value="P:asparagine biosynthetic process"/>
    <property type="evidence" value="ECO:0007669"/>
    <property type="project" value="InterPro"/>
</dbReference>
<dbReference type="InterPro" id="IPR006426">
    <property type="entry name" value="Asn_synth_AEB"/>
</dbReference>
<dbReference type="InterPro" id="IPR014729">
    <property type="entry name" value="Rossmann-like_a/b/a_fold"/>
</dbReference>
<dbReference type="PANTHER" id="PTHR43284">
    <property type="entry name" value="ASPARAGINE SYNTHETASE (GLUTAMINE-HYDROLYZING)"/>
    <property type="match status" value="1"/>
</dbReference>